<dbReference type="PANTHER" id="PTHR13620">
    <property type="entry name" value="3-5 EXONUCLEASE"/>
    <property type="match status" value="1"/>
</dbReference>
<keyword evidence="2" id="KW-0378">Hydrolase</keyword>
<dbReference type="OrthoDB" id="1920326at2759"/>
<sequence>MLKPFYDMNDEYAELRKACNKVSGGLIGIRSMLRNLSTDEGFPRGSYDFFMYYHKSTGIIAKDFAEYSHRFRRVYALRKRHQNPLSDAWSLHFLASNYRDVPGTVDILDTYLKACRTGKMISECHPRELFDLTKTLRDFYIPKSSKTRSPRSPELDIHWRQLDVLAPFEIAWASGVTMRHEMMYLLDSMMRTIQDRNGLWARNSTEGLVHHVTGMKTLFRDFNSHRTELMQQYQEFMAVNWIRLQLEDKLHTLGVPDMNREKGVFTVRKPLSQSRGRFLEWAENMDTHLWASWVLTSAIRAPPEYWRKVERRLAVDNKTRANKLELDAFGIPIMGSAEIGPTEPTEDLESIAGNPQESIAENLQESAKSIRKKRASLWRLVKKSFPAILIKTKAKPGLGPDNPKLVRPKVAPVGEKPRAQTAAQHKLKETSSGKSTDPNSIRKAPGSKTIPLRAGAVSVRKNKKNHTVGQTSKPYSTVASIRSNAGHNEDGKDDVQSREYENSIKQGDEANQTPILTKKLAATPHMSSQQAPSLDPATPKFWSHRLHKGSNEKAIVVHYCKSLRNTEEVAKLFLQDEIIGFDMEWKAQASSTDGIQDNVSLIQIANKDRIALFQIALFHPARNVQDLVSPSLKRVLESPDITKVGVSIKADCTRLQKYLGITARSIFELSHLFKLVKYCQTSPKLINKRAVNLSEQVEHHFGLPLEKDNDVRCSDWTRSLNYRQVQCEYLFSFQIEGKEANT</sequence>
<dbReference type="InterPro" id="IPR012337">
    <property type="entry name" value="RNaseH-like_sf"/>
</dbReference>
<dbReference type="GeneID" id="63751819"/>
<reference evidence="6" key="1">
    <citation type="journal article" date="2017" name="Genome Biol.">
        <title>Comparative genomics reveals high biological diversity and specific adaptations in the industrially and medically important fungal genus Aspergillus.</title>
        <authorList>
            <person name="de Vries R.P."/>
            <person name="Riley R."/>
            <person name="Wiebenga A."/>
            <person name="Aguilar-Osorio G."/>
            <person name="Amillis S."/>
            <person name="Uchima C.A."/>
            <person name="Anderluh G."/>
            <person name="Asadollahi M."/>
            <person name="Askin M."/>
            <person name="Barry K."/>
            <person name="Battaglia E."/>
            <person name="Bayram O."/>
            <person name="Benocci T."/>
            <person name="Braus-Stromeyer S.A."/>
            <person name="Caldana C."/>
            <person name="Canovas D."/>
            <person name="Cerqueira G.C."/>
            <person name="Chen F."/>
            <person name="Chen W."/>
            <person name="Choi C."/>
            <person name="Clum A."/>
            <person name="Dos Santos R.A."/>
            <person name="Damasio A.R."/>
            <person name="Diallinas G."/>
            <person name="Emri T."/>
            <person name="Fekete E."/>
            <person name="Flipphi M."/>
            <person name="Freyberg S."/>
            <person name="Gallo A."/>
            <person name="Gournas C."/>
            <person name="Habgood R."/>
            <person name="Hainaut M."/>
            <person name="Harispe M.L."/>
            <person name="Henrissat B."/>
            <person name="Hilden K.S."/>
            <person name="Hope R."/>
            <person name="Hossain A."/>
            <person name="Karabika E."/>
            <person name="Karaffa L."/>
            <person name="Karanyi Z."/>
            <person name="Krasevec N."/>
            <person name="Kuo A."/>
            <person name="Kusch H."/>
            <person name="LaButti K."/>
            <person name="Lagendijk E.L."/>
            <person name="Lapidus A."/>
            <person name="Levasseur A."/>
            <person name="Lindquist E."/>
            <person name="Lipzen A."/>
            <person name="Logrieco A.F."/>
            <person name="MacCabe A."/>
            <person name="Maekelae M.R."/>
            <person name="Malavazi I."/>
            <person name="Melin P."/>
            <person name="Meyer V."/>
            <person name="Mielnichuk N."/>
            <person name="Miskei M."/>
            <person name="Molnar A.P."/>
            <person name="Mule G."/>
            <person name="Ngan C.Y."/>
            <person name="Orejas M."/>
            <person name="Orosz E."/>
            <person name="Ouedraogo J.P."/>
            <person name="Overkamp K.M."/>
            <person name="Park H.-S."/>
            <person name="Perrone G."/>
            <person name="Piumi F."/>
            <person name="Punt P.J."/>
            <person name="Ram A.F."/>
            <person name="Ramon A."/>
            <person name="Rauscher S."/>
            <person name="Record E."/>
            <person name="Riano-Pachon D.M."/>
            <person name="Robert V."/>
            <person name="Roehrig J."/>
            <person name="Ruller R."/>
            <person name="Salamov A."/>
            <person name="Salih N.S."/>
            <person name="Samson R.A."/>
            <person name="Sandor E."/>
            <person name="Sanguinetti M."/>
            <person name="Schuetze T."/>
            <person name="Sepcic K."/>
            <person name="Shelest E."/>
            <person name="Sherlock G."/>
            <person name="Sophianopoulou V."/>
            <person name="Squina F.M."/>
            <person name="Sun H."/>
            <person name="Susca A."/>
            <person name="Todd R.B."/>
            <person name="Tsang A."/>
            <person name="Unkles S.E."/>
            <person name="van de Wiele N."/>
            <person name="van Rossen-Uffink D."/>
            <person name="Oliveira J.V."/>
            <person name="Vesth T.C."/>
            <person name="Visser J."/>
            <person name="Yu J.-H."/>
            <person name="Zhou M."/>
            <person name="Andersen M.R."/>
            <person name="Archer D.B."/>
            <person name="Baker S.E."/>
            <person name="Benoit I."/>
            <person name="Brakhage A.A."/>
            <person name="Braus G.H."/>
            <person name="Fischer R."/>
            <person name="Frisvad J.C."/>
            <person name="Goldman G.H."/>
            <person name="Houbraken J."/>
            <person name="Oakley B."/>
            <person name="Pocsi I."/>
            <person name="Scazzocchio C."/>
            <person name="Seiboth B."/>
            <person name="vanKuyk P.A."/>
            <person name="Wortman J."/>
            <person name="Dyer P.S."/>
            <person name="Grigoriev I.V."/>
        </authorList>
    </citation>
    <scope>NUCLEOTIDE SEQUENCE [LARGE SCALE GENOMIC DNA]</scope>
    <source>
        <strain evidence="6">DTO 134E9</strain>
    </source>
</reference>
<gene>
    <name evidence="5" type="ORF">ASPWEDRAFT_431801</name>
</gene>
<keyword evidence="6" id="KW-1185">Reference proteome</keyword>
<dbReference type="FunFam" id="3.30.420.10:FF:000100">
    <property type="entry name" value="3'-5' exonuclease/helicase (Wrn), putative"/>
    <property type="match status" value="1"/>
</dbReference>
<dbReference type="RefSeq" id="XP_040690529.1">
    <property type="nucleotide sequence ID" value="XM_040835971.1"/>
</dbReference>
<evidence type="ECO:0000256" key="2">
    <source>
        <dbReference type="ARBA" id="ARBA00022801"/>
    </source>
</evidence>
<dbReference type="InterPro" id="IPR036397">
    <property type="entry name" value="RNaseH_sf"/>
</dbReference>
<feature type="compositionally biased region" description="Polar residues" evidence="3">
    <location>
        <begin position="467"/>
        <end position="486"/>
    </location>
</feature>
<organism evidence="5 6">
    <name type="scientific">Aspergillus wentii DTO 134E9</name>
    <dbReference type="NCBI Taxonomy" id="1073089"/>
    <lineage>
        <taxon>Eukaryota</taxon>
        <taxon>Fungi</taxon>
        <taxon>Dikarya</taxon>
        <taxon>Ascomycota</taxon>
        <taxon>Pezizomycotina</taxon>
        <taxon>Eurotiomycetes</taxon>
        <taxon>Eurotiomycetidae</taxon>
        <taxon>Eurotiales</taxon>
        <taxon>Aspergillaceae</taxon>
        <taxon>Aspergillus</taxon>
        <taxon>Aspergillus subgen. Cremei</taxon>
    </lineage>
</organism>
<accession>A0A1L9RPR8</accession>
<dbReference type="PANTHER" id="PTHR13620:SF104">
    <property type="entry name" value="EXONUCLEASE 3'-5' DOMAIN-CONTAINING PROTEIN 2"/>
    <property type="match status" value="1"/>
</dbReference>
<feature type="domain" description="3'-5' exonuclease" evidence="4">
    <location>
        <begin position="565"/>
        <end position="721"/>
    </location>
</feature>
<evidence type="ECO:0000313" key="5">
    <source>
        <dbReference type="EMBL" id="OJJ36853.1"/>
    </source>
</evidence>
<dbReference type="EMBL" id="KV878211">
    <property type="protein sequence ID" value="OJJ36853.1"/>
    <property type="molecule type" value="Genomic_DNA"/>
</dbReference>
<dbReference type="CDD" id="cd06141">
    <property type="entry name" value="WRN_exo"/>
    <property type="match status" value="1"/>
</dbReference>
<protein>
    <recommendedName>
        <fullName evidence="4">3'-5' exonuclease domain-containing protein</fullName>
    </recommendedName>
</protein>
<dbReference type="SUPFAM" id="SSF53098">
    <property type="entry name" value="Ribonuclease H-like"/>
    <property type="match status" value="1"/>
</dbReference>
<proteinExistence type="predicted"/>
<feature type="region of interest" description="Disordered" evidence="3">
    <location>
        <begin position="393"/>
        <end position="513"/>
    </location>
</feature>
<dbReference type="Pfam" id="PF01612">
    <property type="entry name" value="DNA_pol_A_exo1"/>
    <property type="match status" value="1"/>
</dbReference>
<dbReference type="Proteomes" id="UP000184383">
    <property type="component" value="Unassembled WGS sequence"/>
</dbReference>
<dbReference type="GO" id="GO:0003676">
    <property type="term" value="F:nucleic acid binding"/>
    <property type="evidence" value="ECO:0007669"/>
    <property type="project" value="InterPro"/>
</dbReference>
<dbReference type="Gene3D" id="3.30.420.10">
    <property type="entry name" value="Ribonuclease H-like superfamily/Ribonuclease H"/>
    <property type="match status" value="1"/>
</dbReference>
<dbReference type="InterPro" id="IPR002562">
    <property type="entry name" value="3'-5'_exonuclease_dom"/>
</dbReference>
<evidence type="ECO:0000256" key="3">
    <source>
        <dbReference type="SAM" id="MobiDB-lite"/>
    </source>
</evidence>
<evidence type="ECO:0000259" key="4">
    <source>
        <dbReference type="Pfam" id="PF01612"/>
    </source>
</evidence>
<dbReference type="GO" id="GO:0005737">
    <property type="term" value="C:cytoplasm"/>
    <property type="evidence" value="ECO:0007669"/>
    <property type="project" value="TreeGrafter"/>
</dbReference>
<evidence type="ECO:0000313" key="6">
    <source>
        <dbReference type="Proteomes" id="UP000184383"/>
    </source>
</evidence>
<dbReference type="STRING" id="1073089.A0A1L9RPR8"/>
<keyword evidence="1" id="KW-0540">Nuclease</keyword>
<evidence type="ECO:0000256" key="1">
    <source>
        <dbReference type="ARBA" id="ARBA00022722"/>
    </source>
</evidence>
<dbReference type="VEuPathDB" id="FungiDB:ASPWEDRAFT_431801"/>
<dbReference type="GO" id="GO:0006139">
    <property type="term" value="P:nucleobase-containing compound metabolic process"/>
    <property type="evidence" value="ECO:0007669"/>
    <property type="project" value="InterPro"/>
</dbReference>
<dbReference type="GO" id="GO:0005634">
    <property type="term" value="C:nucleus"/>
    <property type="evidence" value="ECO:0007669"/>
    <property type="project" value="TreeGrafter"/>
</dbReference>
<dbReference type="AlphaFoldDB" id="A0A1L9RPR8"/>
<dbReference type="InterPro" id="IPR051132">
    <property type="entry name" value="3-5_Exonuclease_domain"/>
</dbReference>
<feature type="compositionally biased region" description="Basic and acidic residues" evidence="3">
    <location>
        <begin position="487"/>
        <end position="508"/>
    </location>
</feature>
<dbReference type="GO" id="GO:0008408">
    <property type="term" value="F:3'-5' exonuclease activity"/>
    <property type="evidence" value="ECO:0007669"/>
    <property type="project" value="InterPro"/>
</dbReference>
<name>A0A1L9RPR8_ASPWE</name>